<protein>
    <submittedName>
        <fullName evidence="1">Phytanoyl-CoA dioxygenase family protein</fullName>
    </submittedName>
</protein>
<proteinExistence type="predicted"/>
<keyword evidence="2" id="KW-1185">Reference proteome</keyword>
<dbReference type="RefSeq" id="WP_377945998.1">
    <property type="nucleotide sequence ID" value="NZ_JBHUCX010000099.1"/>
</dbReference>
<keyword evidence="1" id="KW-0560">Oxidoreductase</keyword>
<name>A0ABW4JNM2_9BACL</name>
<dbReference type="Gene3D" id="2.60.120.620">
    <property type="entry name" value="q2cbj1_9rhob like domain"/>
    <property type="match status" value="1"/>
</dbReference>
<sequence>MKAELRNQIFERGYVLVPNVIPKEQLDAVISDIFEHTNADPNDPGSWYRPSIISPDGMIEMYHYQSMWDNRQHPELHEIFASILGTEKLWVSIDRANLKPPAHFDYPQYSKTGFIHWDTDMDRYPDIPFAVQGVIALANTDETMGGFQCVPELYRELEDWIIHQRQSGVKIGRQPDISDYSITKVPMRAGDVVIWSTLLPHGNGQNVSNRPRLAQYISMHPAEEDDDAYRQARIESWQSCHPLHNEVFPGDPRRIEEARREPALLTPLGRKLLGLNSWS</sequence>
<dbReference type="PANTHER" id="PTHR31630:SF6">
    <property type="entry name" value="PHYTANOYL-COA DIOXYGENASE-RELATED"/>
    <property type="match status" value="1"/>
</dbReference>
<accession>A0ABW4JNM2</accession>
<dbReference type="EMBL" id="JBHUCX010000099">
    <property type="protein sequence ID" value="MFD1678047.1"/>
    <property type="molecule type" value="Genomic_DNA"/>
</dbReference>
<organism evidence="1 2">
    <name type="scientific">Alicyclobacillus fodiniaquatilis</name>
    <dbReference type="NCBI Taxonomy" id="1661150"/>
    <lineage>
        <taxon>Bacteria</taxon>
        <taxon>Bacillati</taxon>
        <taxon>Bacillota</taxon>
        <taxon>Bacilli</taxon>
        <taxon>Bacillales</taxon>
        <taxon>Alicyclobacillaceae</taxon>
        <taxon>Alicyclobacillus</taxon>
    </lineage>
</organism>
<dbReference type="PANTHER" id="PTHR31630">
    <property type="entry name" value="PHYTANOYL-COA DIOXYGENASE-RELATED-RELATED"/>
    <property type="match status" value="1"/>
</dbReference>
<dbReference type="GO" id="GO:0051213">
    <property type="term" value="F:dioxygenase activity"/>
    <property type="evidence" value="ECO:0007669"/>
    <property type="project" value="UniProtKB-KW"/>
</dbReference>
<dbReference type="Proteomes" id="UP001597079">
    <property type="component" value="Unassembled WGS sequence"/>
</dbReference>
<dbReference type="SUPFAM" id="SSF51197">
    <property type="entry name" value="Clavaminate synthase-like"/>
    <property type="match status" value="1"/>
</dbReference>
<evidence type="ECO:0000313" key="1">
    <source>
        <dbReference type="EMBL" id="MFD1678047.1"/>
    </source>
</evidence>
<evidence type="ECO:0000313" key="2">
    <source>
        <dbReference type="Proteomes" id="UP001597079"/>
    </source>
</evidence>
<keyword evidence="1" id="KW-0223">Dioxygenase</keyword>
<dbReference type="InterPro" id="IPR008775">
    <property type="entry name" value="Phytyl_CoA_dOase-like"/>
</dbReference>
<dbReference type="Pfam" id="PF05721">
    <property type="entry name" value="PhyH"/>
    <property type="match status" value="1"/>
</dbReference>
<gene>
    <name evidence="1" type="ORF">ACFSB2_25605</name>
</gene>
<comment type="caution">
    <text evidence="1">The sequence shown here is derived from an EMBL/GenBank/DDBJ whole genome shotgun (WGS) entry which is preliminary data.</text>
</comment>
<reference evidence="2" key="1">
    <citation type="journal article" date="2019" name="Int. J. Syst. Evol. Microbiol.">
        <title>The Global Catalogue of Microorganisms (GCM) 10K type strain sequencing project: providing services to taxonomists for standard genome sequencing and annotation.</title>
        <authorList>
            <consortium name="The Broad Institute Genomics Platform"/>
            <consortium name="The Broad Institute Genome Sequencing Center for Infectious Disease"/>
            <person name="Wu L."/>
            <person name="Ma J."/>
        </authorList>
    </citation>
    <scope>NUCLEOTIDE SEQUENCE [LARGE SCALE GENOMIC DNA]</scope>
    <source>
        <strain evidence="2">CGMCC 1.12286</strain>
    </source>
</reference>